<dbReference type="RefSeq" id="WP_034776746.1">
    <property type="nucleotide sequence ID" value="NZ_JPER01000006.1"/>
</dbReference>
<gene>
    <name evidence="2" type="ORF">IDSA_11110</name>
</gene>
<dbReference type="AlphaFoldDB" id="A0A094IT20"/>
<dbReference type="eggNOG" id="ENOG503042I">
    <property type="taxonomic scope" value="Bacteria"/>
</dbReference>
<dbReference type="Proteomes" id="UP000054363">
    <property type="component" value="Unassembled WGS sequence"/>
</dbReference>
<keyword evidence="1" id="KW-1133">Transmembrane helix</keyword>
<name>A0A094IT20_9GAMM</name>
<comment type="caution">
    <text evidence="2">The sequence shown here is derived from an EMBL/GenBank/DDBJ whole genome shotgun (WGS) entry which is preliminary data.</text>
</comment>
<evidence type="ECO:0000256" key="1">
    <source>
        <dbReference type="SAM" id="Phobius"/>
    </source>
</evidence>
<protein>
    <submittedName>
        <fullName evidence="2">Membrane protein</fullName>
    </submittedName>
</protein>
<sequence>MTRFLFLIPLVLSILWIVYLQINGHSLRQGLRGFIYIAIISAFIAVVYTLLLWLTGRS</sequence>
<proteinExistence type="predicted"/>
<organism evidence="2 3">
    <name type="scientific">Pseudidiomarina salinarum</name>
    <dbReference type="NCBI Taxonomy" id="435908"/>
    <lineage>
        <taxon>Bacteria</taxon>
        <taxon>Pseudomonadati</taxon>
        <taxon>Pseudomonadota</taxon>
        <taxon>Gammaproteobacteria</taxon>
        <taxon>Alteromonadales</taxon>
        <taxon>Idiomarinaceae</taxon>
        <taxon>Pseudidiomarina</taxon>
    </lineage>
</organism>
<evidence type="ECO:0000313" key="2">
    <source>
        <dbReference type="EMBL" id="KFZ30292.1"/>
    </source>
</evidence>
<accession>A0A094IT20</accession>
<keyword evidence="1" id="KW-0472">Membrane</keyword>
<evidence type="ECO:0000313" key="3">
    <source>
        <dbReference type="Proteomes" id="UP000054363"/>
    </source>
</evidence>
<reference evidence="2 3" key="1">
    <citation type="submission" date="2014-06" db="EMBL/GenBank/DDBJ databases">
        <title>The draft genome sequence of Idiomarina salinarum ISL-52.</title>
        <authorList>
            <person name="Du J."/>
            <person name="Shao Z."/>
        </authorList>
    </citation>
    <scope>NUCLEOTIDE SEQUENCE [LARGE SCALE GENOMIC DNA]</scope>
    <source>
        <strain evidence="2 3">ISL-52</strain>
    </source>
</reference>
<dbReference type="EMBL" id="JPER01000006">
    <property type="protein sequence ID" value="KFZ30292.1"/>
    <property type="molecule type" value="Genomic_DNA"/>
</dbReference>
<keyword evidence="3" id="KW-1185">Reference proteome</keyword>
<feature type="transmembrane region" description="Helical" evidence="1">
    <location>
        <begin position="30"/>
        <end position="54"/>
    </location>
</feature>
<keyword evidence="1" id="KW-0812">Transmembrane</keyword>